<comment type="subcellular location">
    <subcellularLocation>
        <location evidence="1">Cell membrane</location>
        <topology evidence="1">Single-pass membrane protein</topology>
    </subcellularLocation>
    <subcellularLocation>
        <location evidence="2">Endoplasmic reticulum membrane</location>
    </subcellularLocation>
</comment>
<evidence type="ECO:0000256" key="4">
    <source>
        <dbReference type="ARBA" id="ARBA00005189"/>
    </source>
</evidence>
<dbReference type="InterPro" id="IPR004255">
    <property type="entry name" value="O-acyltransferase_WSD1_N"/>
</dbReference>
<dbReference type="GO" id="GO:0019432">
    <property type="term" value="P:triglyceride biosynthetic process"/>
    <property type="evidence" value="ECO:0007669"/>
    <property type="project" value="UniProtKB-UniPathway"/>
</dbReference>
<comment type="similarity">
    <text evidence="8">In the N-terminal section; belongs to the long-chain O-acyltransferase family.</text>
</comment>
<evidence type="ECO:0000256" key="7">
    <source>
        <dbReference type="ARBA" id="ARBA00023315"/>
    </source>
</evidence>
<keyword evidence="6" id="KW-0256">Endoplasmic reticulum</keyword>
<evidence type="ECO:0000259" key="12">
    <source>
        <dbReference type="Pfam" id="PF06974"/>
    </source>
</evidence>
<evidence type="ECO:0000256" key="1">
    <source>
        <dbReference type="ARBA" id="ARBA00004162"/>
    </source>
</evidence>
<evidence type="ECO:0000256" key="9">
    <source>
        <dbReference type="ARBA" id="ARBA00047604"/>
    </source>
</evidence>
<dbReference type="UniPathway" id="UPA00282"/>
<dbReference type="InterPro" id="IPR009721">
    <property type="entry name" value="O-acyltransferase_WSD1_C"/>
</dbReference>
<evidence type="ECO:0000256" key="8">
    <source>
        <dbReference type="ARBA" id="ARBA00024360"/>
    </source>
</evidence>
<keyword evidence="14" id="KW-1185">Reference proteome</keyword>
<dbReference type="PANTHER" id="PTHR31650">
    <property type="entry name" value="O-ACYLTRANSFERASE (WSD1-LIKE) FAMILY PROTEIN"/>
    <property type="match status" value="1"/>
</dbReference>
<feature type="domain" description="O-acyltransferase WSD1-like N-terminal" evidence="11">
    <location>
        <begin position="59"/>
        <end position="179"/>
    </location>
</feature>
<dbReference type="Proteomes" id="UP000327439">
    <property type="component" value="Chromosome D04"/>
</dbReference>
<keyword evidence="5" id="KW-0808">Transferase</keyword>
<dbReference type="Pfam" id="PF06974">
    <property type="entry name" value="WS_DGAT_C"/>
    <property type="match status" value="1"/>
</dbReference>
<dbReference type="PANTHER" id="PTHR31650:SF34">
    <property type="entry name" value="O-ACYLTRANSFERASE WSD1-LIKE ISOFORM X1"/>
    <property type="match status" value="1"/>
</dbReference>
<dbReference type="Pfam" id="PF03007">
    <property type="entry name" value="WS_DGAT_cat"/>
    <property type="match status" value="1"/>
</dbReference>
<keyword evidence="7" id="KW-0012">Acyltransferase</keyword>
<dbReference type="AlphaFoldDB" id="A0A5J5S3V2"/>
<sequence length="397" mass="44411">MVNELNVEDVEYSEPVSPTAQYFNSSVLSVCILAVLDTEIPIDDSPALGLLKDVFLPISPRFSSLMVEDENGLKHWKKVEVKLEDHVSIPNFPSGLSPQSYDNHLSNYLSKIAMEQLPHNRPLWNIHIIKYPTSNAAGNIIFKLHHSLADGYSLMAALLSCLQRADSNSIFRNIPKVLRSAFNSVSDFGWSLMKSSYVEDDISLIRSGNPGVEFKPVVISTMTFSLDDIKQIKTKLRVEGRNKSNNEHSTALVLLNTRAIREYKSVKEMHKPCAEKVWGNQFAFLHISIPELTSLESLNPLDFAAAKYIHSTIKNSSMGLSNMIGPVKRMALANHPIKSLYFMVVGEPKSLTITMISYMGKLKVAFKTEKDSIDPEKLKSSIQTVFEMILKAAHDIA</sequence>
<evidence type="ECO:0000256" key="5">
    <source>
        <dbReference type="ARBA" id="ARBA00022679"/>
    </source>
</evidence>
<evidence type="ECO:0000313" key="13">
    <source>
        <dbReference type="EMBL" id="KAB2035611.1"/>
    </source>
</evidence>
<proteinExistence type="inferred from homology"/>
<reference evidence="14" key="1">
    <citation type="journal article" date="2020" name="Nat. Genet.">
        <title>Genomic diversifications of five Gossypium allopolyploid species and their impact on cotton improvement.</title>
        <authorList>
            <person name="Chen Z.J."/>
            <person name="Sreedasyam A."/>
            <person name="Ando A."/>
            <person name="Song Q."/>
            <person name="De Santiago L.M."/>
            <person name="Hulse-Kemp A.M."/>
            <person name="Ding M."/>
            <person name="Ye W."/>
            <person name="Kirkbride R.C."/>
            <person name="Jenkins J."/>
            <person name="Plott C."/>
            <person name="Lovell J."/>
            <person name="Lin Y.M."/>
            <person name="Vaughn R."/>
            <person name="Liu B."/>
            <person name="Simpson S."/>
            <person name="Scheffler B.E."/>
            <person name="Wen L."/>
            <person name="Saski C.A."/>
            <person name="Grover C.E."/>
            <person name="Hu G."/>
            <person name="Conover J.L."/>
            <person name="Carlson J.W."/>
            <person name="Shu S."/>
            <person name="Boston L.B."/>
            <person name="Williams M."/>
            <person name="Peterson D.G."/>
            <person name="McGee K."/>
            <person name="Jones D.C."/>
            <person name="Wendel J.F."/>
            <person name="Stelly D.M."/>
            <person name="Grimwood J."/>
            <person name="Schmutz J."/>
        </authorList>
    </citation>
    <scope>NUCLEOTIDE SEQUENCE [LARGE SCALE GENOMIC DNA]</scope>
    <source>
        <strain evidence="14">cv. 3-79</strain>
    </source>
</reference>
<evidence type="ECO:0000259" key="11">
    <source>
        <dbReference type="Pfam" id="PF03007"/>
    </source>
</evidence>
<dbReference type="GO" id="GO:0047196">
    <property type="term" value="F:long-chain-alcohol O-fatty-acyltransferase activity"/>
    <property type="evidence" value="ECO:0007669"/>
    <property type="project" value="UniProtKB-EC"/>
</dbReference>
<evidence type="ECO:0000256" key="2">
    <source>
        <dbReference type="ARBA" id="ARBA00004586"/>
    </source>
</evidence>
<comment type="pathway">
    <text evidence="3">Glycerolipid metabolism; triacylglycerol biosynthesis.</text>
</comment>
<dbReference type="GO" id="GO:0004144">
    <property type="term" value="F:diacylglycerol O-acyltransferase activity"/>
    <property type="evidence" value="ECO:0007669"/>
    <property type="project" value="UniProtKB-EC"/>
</dbReference>
<dbReference type="InterPro" id="IPR045034">
    <property type="entry name" value="O-acyltransferase_WSD1-like"/>
</dbReference>
<organism evidence="13 14">
    <name type="scientific">Gossypium barbadense</name>
    <name type="common">Sea Island cotton</name>
    <name type="synonym">Hibiscus barbadensis</name>
    <dbReference type="NCBI Taxonomy" id="3634"/>
    <lineage>
        <taxon>Eukaryota</taxon>
        <taxon>Viridiplantae</taxon>
        <taxon>Streptophyta</taxon>
        <taxon>Embryophyta</taxon>
        <taxon>Tracheophyta</taxon>
        <taxon>Spermatophyta</taxon>
        <taxon>Magnoliopsida</taxon>
        <taxon>eudicotyledons</taxon>
        <taxon>Gunneridae</taxon>
        <taxon>Pentapetalae</taxon>
        <taxon>rosids</taxon>
        <taxon>malvids</taxon>
        <taxon>Malvales</taxon>
        <taxon>Malvaceae</taxon>
        <taxon>Malvoideae</taxon>
        <taxon>Gossypium</taxon>
    </lineage>
</organism>
<dbReference type="GO" id="GO:0005789">
    <property type="term" value="C:endoplasmic reticulum membrane"/>
    <property type="evidence" value="ECO:0007669"/>
    <property type="project" value="UniProtKB-SubCell"/>
</dbReference>
<protein>
    <submittedName>
        <fullName evidence="13">Uncharacterized protein</fullName>
    </submittedName>
</protein>
<gene>
    <name evidence="13" type="ORF">ES319_D04G164300v1</name>
</gene>
<dbReference type="EMBL" id="CM018218">
    <property type="protein sequence ID" value="KAB2035611.1"/>
    <property type="molecule type" value="Genomic_DNA"/>
</dbReference>
<accession>A0A5J5S3V2</accession>
<dbReference type="OrthoDB" id="619536at2759"/>
<evidence type="ECO:0000256" key="10">
    <source>
        <dbReference type="ARBA" id="ARBA00048109"/>
    </source>
</evidence>
<name>A0A5J5S3V2_GOSBA</name>
<dbReference type="GO" id="GO:0005886">
    <property type="term" value="C:plasma membrane"/>
    <property type="evidence" value="ECO:0007669"/>
    <property type="project" value="UniProtKB-SubCell"/>
</dbReference>
<evidence type="ECO:0000256" key="6">
    <source>
        <dbReference type="ARBA" id="ARBA00022824"/>
    </source>
</evidence>
<evidence type="ECO:0000256" key="3">
    <source>
        <dbReference type="ARBA" id="ARBA00004771"/>
    </source>
</evidence>
<comment type="catalytic activity">
    <reaction evidence="9">
        <text>a long chain fatty alcohol + a fatty acyl-CoA = a long-chain alcohol wax ester + CoA</text>
        <dbReference type="Rhea" id="RHEA:38443"/>
        <dbReference type="ChEBI" id="CHEBI:17135"/>
        <dbReference type="ChEBI" id="CHEBI:57287"/>
        <dbReference type="ChEBI" id="CHEBI:77636"/>
        <dbReference type="ChEBI" id="CHEBI:235323"/>
        <dbReference type="EC" id="2.3.1.75"/>
    </reaction>
</comment>
<feature type="domain" description="O-acyltransferase WSD1 C-terminal" evidence="12">
    <location>
        <begin position="304"/>
        <end position="389"/>
    </location>
</feature>
<comment type="pathway">
    <text evidence="4">Lipid metabolism.</text>
</comment>
<comment type="catalytic activity">
    <reaction evidence="10">
        <text>an acyl-CoA + a 1,2-diacyl-sn-glycerol = a triacyl-sn-glycerol + CoA</text>
        <dbReference type="Rhea" id="RHEA:10868"/>
        <dbReference type="ChEBI" id="CHEBI:17815"/>
        <dbReference type="ChEBI" id="CHEBI:57287"/>
        <dbReference type="ChEBI" id="CHEBI:58342"/>
        <dbReference type="ChEBI" id="CHEBI:64615"/>
        <dbReference type="EC" id="2.3.1.20"/>
    </reaction>
</comment>
<evidence type="ECO:0000313" key="14">
    <source>
        <dbReference type="Proteomes" id="UP000327439"/>
    </source>
</evidence>